<comment type="caution">
    <text evidence="2">The sequence shown here is derived from an EMBL/GenBank/DDBJ whole genome shotgun (WGS) entry which is preliminary data.</text>
</comment>
<proteinExistence type="predicted"/>
<dbReference type="Gene3D" id="1.20.120.520">
    <property type="entry name" value="nmb1532 protein domain like"/>
    <property type="match status" value="1"/>
</dbReference>
<dbReference type="Proteomes" id="UP000288178">
    <property type="component" value="Unassembled WGS sequence"/>
</dbReference>
<dbReference type="AlphaFoldDB" id="A0A437JUR2"/>
<name>A0A437JUR2_9BURK</name>
<dbReference type="EMBL" id="SACT01000004">
    <property type="protein sequence ID" value="RVT50971.1"/>
    <property type="molecule type" value="Genomic_DNA"/>
</dbReference>
<keyword evidence="3" id="KW-1185">Reference proteome</keyword>
<evidence type="ECO:0000313" key="2">
    <source>
        <dbReference type="EMBL" id="RVT50971.1"/>
    </source>
</evidence>
<sequence length="184" mass="19731">MNPPLMPTPGAGFDQPFELLSACHDRVQRSLDLLCRLQAHLATHGADAQAQDAARDVLRYFDIAAPLHHEDEERHVFPALLAADAGRHGALVARLQDDHRRMAAAWPAARAALQAVADGRWTTDAAPAAAQAWQDFAVLYGPHITAEEQLAYPAARALADAEAAHAMGAEMAARRGLTAVNPGR</sequence>
<feature type="domain" description="Hemerythrin-like" evidence="1">
    <location>
        <begin position="16"/>
        <end position="155"/>
    </location>
</feature>
<organism evidence="2 3">
    <name type="scientific">Rubrivivax albus</name>
    <dbReference type="NCBI Taxonomy" id="2499835"/>
    <lineage>
        <taxon>Bacteria</taxon>
        <taxon>Pseudomonadati</taxon>
        <taxon>Pseudomonadota</taxon>
        <taxon>Betaproteobacteria</taxon>
        <taxon>Burkholderiales</taxon>
        <taxon>Sphaerotilaceae</taxon>
        <taxon>Rubrivivax</taxon>
    </lineage>
</organism>
<reference evidence="2 3" key="1">
    <citation type="submission" date="2019-01" db="EMBL/GenBank/DDBJ databases">
        <authorList>
            <person name="Chen W.-M."/>
        </authorList>
    </citation>
    <scope>NUCLEOTIDE SEQUENCE [LARGE SCALE GENOMIC DNA]</scope>
    <source>
        <strain evidence="2 3">ICH-3</strain>
    </source>
</reference>
<evidence type="ECO:0000313" key="3">
    <source>
        <dbReference type="Proteomes" id="UP000288178"/>
    </source>
</evidence>
<evidence type="ECO:0000259" key="1">
    <source>
        <dbReference type="Pfam" id="PF01814"/>
    </source>
</evidence>
<dbReference type="RefSeq" id="WP_128198997.1">
    <property type="nucleotide sequence ID" value="NZ_SACT01000004.1"/>
</dbReference>
<dbReference type="Pfam" id="PF01814">
    <property type="entry name" value="Hemerythrin"/>
    <property type="match status" value="1"/>
</dbReference>
<accession>A0A437JUR2</accession>
<dbReference type="InterPro" id="IPR012312">
    <property type="entry name" value="Hemerythrin-like"/>
</dbReference>
<protein>
    <submittedName>
        <fullName evidence="2">Hemerythrin domain-containing protein</fullName>
    </submittedName>
</protein>
<gene>
    <name evidence="2" type="ORF">ENE75_14345</name>
</gene>
<dbReference type="OrthoDB" id="8898809at2"/>